<evidence type="ECO:0000313" key="2">
    <source>
        <dbReference type="Proteomes" id="UP000490980"/>
    </source>
</evidence>
<accession>A0A7X5U7W8</accession>
<organism evidence="1 2">
    <name type="scientific">Luteibacter anthropi</name>
    <dbReference type="NCBI Taxonomy" id="564369"/>
    <lineage>
        <taxon>Bacteria</taxon>
        <taxon>Pseudomonadati</taxon>
        <taxon>Pseudomonadota</taxon>
        <taxon>Gammaproteobacteria</taxon>
        <taxon>Lysobacterales</taxon>
        <taxon>Rhodanobacteraceae</taxon>
        <taxon>Luteibacter</taxon>
    </lineage>
</organism>
<dbReference type="Proteomes" id="UP000490980">
    <property type="component" value="Unassembled WGS sequence"/>
</dbReference>
<dbReference type="AlphaFoldDB" id="A0A7X5U7W8"/>
<comment type="caution">
    <text evidence="1">The sequence shown here is derived from an EMBL/GenBank/DDBJ whole genome shotgun (WGS) entry which is preliminary data.</text>
</comment>
<dbReference type="RefSeq" id="WP_166946597.1">
    <property type="nucleotide sequence ID" value="NZ_JAARLZ010000002.1"/>
</dbReference>
<protein>
    <submittedName>
        <fullName evidence="1">Uncharacterized protein</fullName>
    </submittedName>
</protein>
<reference evidence="1 2" key="1">
    <citation type="submission" date="2020-03" db="EMBL/GenBank/DDBJ databases">
        <authorList>
            <person name="Lai Q."/>
        </authorList>
    </citation>
    <scope>NUCLEOTIDE SEQUENCE [LARGE SCALE GENOMIC DNA]</scope>
    <source>
        <strain evidence="1 2">CCUG 25036</strain>
    </source>
</reference>
<dbReference type="EMBL" id="JAARLZ010000002">
    <property type="protein sequence ID" value="NII05491.1"/>
    <property type="molecule type" value="Genomic_DNA"/>
</dbReference>
<keyword evidence="2" id="KW-1185">Reference proteome</keyword>
<gene>
    <name evidence="1" type="ORF">HBF25_03695</name>
</gene>
<evidence type="ECO:0000313" key="1">
    <source>
        <dbReference type="EMBL" id="NII05491.1"/>
    </source>
</evidence>
<proteinExistence type="predicted"/>
<sequence length="400" mass="42675">MESIARAFASPYEAESATLPALVALRVFERTRKTVLSAIDPQASDAAGIMIAAIAPPASGTWKPELGVVSHALEQQPMLAALQFILAFHHDPFEFTCTLEREGSIFLDGHVVSVAGDVHVLATEGMLTLRSQAGDASFGTRHGRKVLADSLAFLLPPGADGQGFYMMAPGPPARPAIFPDPLAPAHSLPGDMTTSTTLVQAFAALDATRGAYGTWVRGALAGACMVPKGNDVAATSPRFPGLVALPCGLDRLDYIEVLVVAACHQRLCQLALVMNLGAAGREEVQYVPARRSYLTSRRALTAAHEHINVLLALESVEAEGAERRDLERRIERRRLMLATDCLPILDTSDILSEGGAELWRRLKTCLEDHGDDRVHDVISLVEPAGNESVGPQILVAGVAT</sequence>
<name>A0A7X5U7W8_9GAMM</name>